<dbReference type="GO" id="GO:0005737">
    <property type="term" value="C:cytoplasm"/>
    <property type="evidence" value="ECO:0007669"/>
    <property type="project" value="TreeGrafter"/>
</dbReference>
<keyword evidence="2" id="KW-0560">Oxidoreductase</keyword>
<evidence type="ECO:0000313" key="5">
    <source>
        <dbReference type="Proteomes" id="UP000634004"/>
    </source>
</evidence>
<feature type="domain" description="FAD dependent oxidoreductase" evidence="3">
    <location>
        <begin position="7"/>
        <end position="342"/>
    </location>
</feature>
<organism evidence="4 5">
    <name type="scientific">Algimonas arctica</name>
    <dbReference type="NCBI Taxonomy" id="1479486"/>
    <lineage>
        <taxon>Bacteria</taxon>
        <taxon>Pseudomonadati</taxon>
        <taxon>Pseudomonadota</taxon>
        <taxon>Alphaproteobacteria</taxon>
        <taxon>Maricaulales</taxon>
        <taxon>Robiginitomaculaceae</taxon>
        <taxon>Algimonas</taxon>
    </lineage>
</organism>
<dbReference type="PANTHER" id="PTHR13847">
    <property type="entry name" value="SARCOSINE DEHYDROGENASE-RELATED"/>
    <property type="match status" value="1"/>
</dbReference>
<protein>
    <submittedName>
        <fullName evidence="4">D-amino acid dehydrogenase</fullName>
    </submittedName>
</protein>
<proteinExistence type="inferred from homology"/>
<dbReference type="RefSeq" id="WP_189496047.1">
    <property type="nucleotide sequence ID" value="NZ_BMZH01000003.1"/>
</dbReference>
<sequence length="355" mass="37733">MTSSPHIVILGAGLIGLSTADSLLRRGARVTVVEREATVMRGASFANSGMIHPSQACNWAGPANDLAVDAAVQDLALRSMTLLQDRMTGLGLTAMRSRAPGCFQIFDHNADADQGFARLQARGIPVERRAKSSQTFDRPALFFASDRSGDARLFGDALARSVVTQGGEIQLAAQAPKIEMHEDGRATLVVGQDRCTPDGLVVACGAQSATVLRAVDIDLPVSPVRGWAADFRLPEGASVPDVPVMDASSRSALTRFSDRLRLSGTWGEDSVTPLLDRWGHIAPDFMAGLDAPIQVWSGLRPVSVAGRPYIGQTRVSNLWVNTGHGHMGWTLCAGSGALLADMMCDGRADTRFALT</sequence>
<dbReference type="AlphaFoldDB" id="A0A8J3CNR4"/>
<keyword evidence="5" id="KW-1185">Reference proteome</keyword>
<dbReference type="InterPro" id="IPR006076">
    <property type="entry name" value="FAD-dep_OxRdtase"/>
</dbReference>
<dbReference type="GO" id="GO:0008718">
    <property type="term" value="F:D-amino-acid dehydrogenase activity"/>
    <property type="evidence" value="ECO:0007669"/>
    <property type="project" value="TreeGrafter"/>
</dbReference>
<evidence type="ECO:0000259" key="3">
    <source>
        <dbReference type="Pfam" id="PF01266"/>
    </source>
</evidence>
<evidence type="ECO:0000256" key="1">
    <source>
        <dbReference type="ARBA" id="ARBA00009410"/>
    </source>
</evidence>
<dbReference type="GO" id="GO:0005886">
    <property type="term" value="C:plasma membrane"/>
    <property type="evidence" value="ECO:0007669"/>
    <property type="project" value="TreeGrafter"/>
</dbReference>
<dbReference type="EMBL" id="BMZH01000003">
    <property type="protein sequence ID" value="GHA88915.1"/>
    <property type="molecule type" value="Genomic_DNA"/>
</dbReference>
<dbReference type="InterPro" id="IPR036188">
    <property type="entry name" value="FAD/NAD-bd_sf"/>
</dbReference>
<comment type="caution">
    <text evidence="4">The sequence shown here is derived from an EMBL/GenBank/DDBJ whole genome shotgun (WGS) entry which is preliminary data.</text>
</comment>
<dbReference type="GO" id="GO:0055130">
    <property type="term" value="P:D-alanine catabolic process"/>
    <property type="evidence" value="ECO:0007669"/>
    <property type="project" value="TreeGrafter"/>
</dbReference>
<dbReference type="SUPFAM" id="SSF51971">
    <property type="entry name" value="Nucleotide-binding domain"/>
    <property type="match status" value="1"/>
</dbReference>
<gene>
    <name evidence="4" type="primary">dadA</name>
    <name evidence="4" type="ORF">GCM10009069_09950</name>
</gene>
<reference evidence="4" key="2">
    <citation type="submission" date="2020-09" db="EMBL/GenBank/DDBJ databases">
        <authorList>
            <person name="Sun Q."/>
            <person name="Kim S."/>
        </authorList>
    </citation>
    <scope>NUCLEOTIDE SEQUENCE</scope>
    <source>
        <strain evidence="4">KCTC 32513</strain>
    </source>
</reference>
<evidence type="ECO:0000313" key="4">
    <source>
        <dbReference type="EMBL" id="GHA88915.1"/>
    </source>
</evidence>
<accession>A0A8J3CNR4</accession>
<dbReference type="Proteomes" id="UP000634004">
    <property type="component" value="Unassembled WGS sequence"/>
</dbReference>
<dbReference type="PANTHER" id="PTHR13847:SF280">
    <property type="entry name" value="D-AMINO ACID DEHYDROGENASE"/>
    <property type="match status" value="1"/>
</dbReference>
<dbReference type="Gene3D" id="3.30.9.10">
    <property type="entry name" value="D-Amino Acid Oxidase, subunit A, domain 2"/>
    <property type="match status" value="1"/>
</dbReference>
<name>A0A8J3CNR4_9PROT</name>
<comment type="similarity">
    <text evidence="1">Belongs to the DadA oxidoreductase family.</text>
</comment>
<dbReference type="Gene3D" id="3.50.50.60">
    <property type="entry name" value="FAD/NAD(P)-binding domain"/>
    <property type="match status" value="1"/>
</dbReference>
<evidence type="ECO:0000256" key="2">
    <source>
        <dbReference type="ARBA" id="ARBA00023002"/>
    </source>
</evidence>
<dbReference type="Pfam" id="PF01266">
    <property type="entry name" value="DAO"/>
    <property type="match status" value="1"/>
</dbReference>
<reference evidence="4" key="1">
    <citation type="journal article" date="2014" name="Int. J. Syst. Evol. Microbiol.">
        <title>Complete genome sequence of Corynebacterium casei LMG S-19264T (=DSM 44701T), isolated from a smear-ripened cheese.</title>
        <authorList>
            <consortium name="US DOE Joint Genome Institute (JGI-PGF)"/>
            <person name="Walter F."/>
            <person name="Albersmeier A."/>
            <person name="Kalinowski J."/>
            <person name="Ruckert C."/>
        </authorList>
    </citation>
    <scope>NUCLEOTIDE SEQUENCE</scope>
    <source>
        <strain evidence="4">KCTC 32513</strain>
    </source>
</reference>